<dbReference type="InterPro" id="IPR029058">
    <property type="entry name" value="AB_hydrolase_fold"/>
</dbReference>
<dbReference type="PANTHER" id="PTHR11487:SF0">
    <property type="entry name" value="S-ACYL FATTY ACID SYNTHASE THIOESTERASE, MEDIUM CHAIN"/>
    <property type="match status" value="1"/>
</dbReference>
<dbReference type="PANTHER" id="PTHR11487">
    <property type="entry name" value="THIOESTERASE"/>
    <property type="match status" value="1"/>
</dbReference>
<evidence type="ECO:0000256" key="8">
    <source>
        <dbReference type="ARBA" id="ARBA00047969"/>
    </source>
</evidence>
<comment type="catalytic activity">
    <reaction evidence="9">
        <text>dodecanoyl-CoA + H2O = dodecanoate + CoA + H(+)</text>
        <dbReference type="Rhea" id="RHEA:30135"/>
        <dbReference type="ChEBI" id="CHEBI:15377"/>
        <dbReference type="ChEBI" id="CHEBI:15378"/>
        <dbReference type="ChEBI" id="CHEBI:18262"/>
        <dbReference type="ChEBI" id="CHEBI:57287"/>
        <dbReference type="ChEBI" id="CHEBI:57375"/>
    </reaction>
    <physiologicalReaction direction="left-to-right" evidence="9">
        <dbReference type="Rhea" id="RHEA:30136"/>
    </physiologicalReaction>
</comment>
<evidence type="ECO:0000256" key="17">
    <source>
        <dbReference type="ARBA" id="ARBA00076433"/>
    </source>
</evidence>
<comment type="subunit">
    <text evidence="14">Interacts (via C-terminus) with FASN.</text>
</comment>
<dbReference type="AlphaFoldDB" id="A0A2Y9DT25"/>
<dbReference type="Gene3D" id="3.40.50.1820">
    <property type="entry name" value="alpha/beta hydrolase"/>
    <property type="match status" value="1"/>
</dbReference>
<keyword evidence="5" id="KW-0276">Fatty acid metabolism</keyword>
<dbReference type="OrthoDB" id="541883at2759"/>
<dbReference type="GeneID" id="101361105"/>
<evidence type="ECO:0000256" key="16">
    <source>
        <dbReference type="ARBA" id="ARBA00075385"/>
    </source>
</evidence>
<dbReference type="ESTHER" id="trima-a0a2y9dt25">
    <property type="family name" value="Thioesterase"/>
</dbReference>
<evidence type="ECO:0000256" key="18">
    <source>
        <dbReference type="ARBA" id="ARBA00079653"/>
    </source>
</evidence>
<keyword evidence="7" id="KW-0275">Fatty acid biosynthesis</keyword>
<evidence type="ECO:0000256" key="4">
    <source>
        <dbReference type="ARBA" id="ARBA00022801"/>
    </source>
</evidence>
<keyword evidence="4" id="KW-0378">Hydrolase</keyword>
<evidence type="ECO:0000256" key="3">
    <source>
        <dbReference type="ARBA" id="ARBA00022516"/>
    </source>
</evidence>
<dbReference type="GO" id="GO:0051792">
    <property type="term" value="P:medium-chain fatty acid biosynthetic process"/>
    <property type="evidence" value="ECO:0007669"/>
    <property type="project" value="UniProtKB-ARBA"/>
</dbReference>
<evidence type="ECO:0000256" key="13">
    <source>
        <dbReference type="ARBA" id="ARBA00053731"/>
    </source>
</evidence>
<dbReference type="InParanoid" id="A0A2Y9DT25"/>
<comment type="catalytic activity">
    <reaction evidence="11">
        <text>(9Z)-octadecenoyl-[ACP] + H2O = (9Z)-octadecenoate + holo-[ACP] + H(+)</text>
        <dbReference type="Rhea" id="RHEA:15057"/>
        <dbReference type="Rhea" id="RHEA-COMP:9685"/>
        <dbReference type="Rhea" id="RHEA-COMP:9924"/>
        <dbReference type="ChEBI" id="CHEBI:15377"/>
        <dbReference type="ChEBI" id="CHEBI:15378"/>
        <dbReference type="ChEBI" id="CHEBI:30823"/>
        <dbReference type="ChEBI" id="CHEBI:64479"/>
        <dbReference type="ChEBI" id="CHEBI:78783"/>
        <dbReference type="EC" id="3.1.2.14"/>
    </reaction>
</comment>
<comment type="catalytic activity">
    <reaction evidence="12">
        <text>hexadecanoyl-CoA + H2O = hexadecanoate + CoA + H(+)</text>
        <dbReference type="Rhea" id="RHEA:16645"/>
        <dbReference type="ChEBI" id="CHEBI:7896"/>
        <dbReference type="ChEBI" id="CHEBI:15377"/>
        <dbReference type="ChEBI" id="CHEBI:15378"/>
        <dbReference type="ChEBI" id="CHEBI:57287"/>
        <dbReference type="ChEBI" id="CHEBI:57379"/>
    </reaction>
    <physiologicalReaction direction="left-to-right" evidence="12">
        <dbReference type="Rhea" id="RHEA:16646"/>
    </physiologicalReaction>
</comment>
<comment type="catalytic activity">
    <reaction evidence="8">
        <text>decanoyl-CoA + H2O = decanoate + CoA + H(+)</text>
        <dbReference type="Rhea" id="RHEA:40059"/>
        <dbReference type="ChEBI" id="CHEBI:15377"/>
        <dbReference type="ChEBI" id="CHEBI:15378"/>
        <dbReference type="ChEBI" id="CHEBI:27689"/>
        <dbReference type="ChEBI" id="CHEBI:57287"/>
        <dbReference type="ChEBI" id="CHEBI:61430"/>
    </reaction>
    <physiologicalReaction direction="left-to-right" evidence="8">
        <dbReference type="Rhea" id="RHEA:40060"/>
    </physiologicalReaction>
</comment>
<evidence type="ECO:0000256" key="9">
    <source>
        <dbReference type="ARBA" id="ARBA00048074"/>
    </source>
</evidence>
<evidence type="ECO:0000256" key="15">
    <source>
        <dbReference type="ARBA" id="ARBA00073799"/>
    </source>
</evidence>
<dbReference type="KEGG" id="tmu:101361105"/>
<sequence length="266" mass="30303">MEERDKAGKARNGKVVNCLYQNPNAIFRLICFPWAGSGSIHFAKWGQKIHASLEVHSIRLAGRESRFEEPFASDIYDVADEIACALLPLLKDKPFAFFGHSMGSYIAFTTALHLKEKHKLEPMHFFVSSTPAPHSKFRPRIPEGKEITEEAVSHFLLSTETTIKNFIDNEELFQQHVPILLADFRMISNFIFDTPFEAVLSCDLSCFIGSEDTAVKDLEAWKDVTTGSFYMHRLPGDHFYLTEPSNETFIMNYITKCLELSTLSCY</sequence>
<evidence type="ECO:0000313" key="20">
    <source>
        <dbReference type="Proteomes" id="UP000248480"/>
    </source>
</evidence>
<dbReference type="Proteomes" id="UP000248480">
    <property type="component" value="Unplaced"/>
</dbReference>
<feature type="domain" description="Thioesterase" evidence="19">
    <location>
        <begin position="28"/>
        <end position="250"/>
    </location>
</feature>
<keyword evidence="6" id="KW-0443">Lipid metabolism</keyword>
<dbReference type="CTD" id="55301"/>
<comment type="catalytic activity">
    <reaction evidence="10">
        <text>tetradecanoyl-CoA + H2O = tetradecanoate + CoA + H(+)</text>
        <dbReference type="Rhea" id="RHEA:40119"/>
        <dbReference type="ChEBI" id="CHEBI:15377"/>
        <dbReference type="ChEBI" id="CHEBI:15378"/>
        <dbReference type="ChEBI" id="CHEBI:30807"/>
        <dbReference type="ChEBI" id="CHEBI:57287"/>
        <dbReference type="ChEBI" id="CHEBI:57385"/>
    </reaction>
    <physiologicalReaction direction="left-to-right" evidence="10">
        <dbReference type="Rhea" id="RHEA:40120"/>
    </physiologicalReaction>
</comment>
<name>A0A2Y9DT25_TRIMA</name>
<evidence type="ECO:0000313" key="21">
    <source>
        <dbReference type="RefSeq" id="XP_004379784.1"/>
    </source>
</evidence>
<accession>A0A2Y9DT25</accession>
<comment type="function">
    <text evidence="13">Contributes to the release of free fatty acids from fatty acid synthase (FASN). Has broad substrate specificity, giving rise to a range of free fatty acids with chain lengths between 10 and 16 carbon atoms (C10 - C16).</text>
</comment>
<dbReference type="InterPro" id="IPR001031">
    <property type="entry name" value="Thioesterase"/>
</dbReference>
<keyword evidence="3" id="KW-0444">Lipid biosynthesis</keyword>
<organism evidence="20 21">
    <name type="scientific">Trichechus manatus latirostris</name>
    <name type="common">Florida manatee</name>
    <dbReference type="NCBI Taxonomy" id="127582"/>
    <lineage>
        <taxon>Eukaryota</taxon>
        <taxon>Metazoa</taxon>
        <taxon>Chordata</taxon>
        <taxon>Craniata</taxon>
        <taxon>Vertebrata</taxon>
        <taxon>Euteleostomi</taxon>
        <taxon>Mammalia</taxon>
        <taxon>Eutheria</taxon>
        <taxon>Afrotheria</taxon>
        <taxon>Sirenia</taxon>
        <taxon>Trichechidae</taxon>
        <taxon>Trichechus</taxon>
    </lineage>
</organism>
<dbReference type="InterPro" id="IPR012223">
    <property type="entry name" value="TEII"/>
</dbReference>
<reference evidence="21" key="1">
    <citation type="submission" date="2025-08" db="UniProtKB">
        <authorList>
            <consortium name="RefSeq"/>
        </authorList>
    </citation>
    <scope>IDENTIFICATION</scope>
</reference>
<comment type="similarity">
    <text evidence="1">Belongs to the thioesterase family.</text>
</comment>
<dbReference type="RefSeq" id="XP_004379784.1">
    <property type="nucleotide sequence ID" value="XM_004379727.2"/>
</dbReference>
<evidence type="ECO:0000259" key="19">
    <source>
        <dbReference type="Pfam" id="PF00975"/>
    </source>
</evidence>
<evidence type="ECO:0000256" key="1">
    <source>
        <dbReference type="ARBA" id="ARBA00007169"/>
    </source>
</evidence>
<evidence type="ECO:0000256" key="7">
    <source>
        <dbReference type="ARBA" id="ARBA00023160"/>
    </source>
</evidence>
<evidence type="ECO:0000256" key="11">
    <source>
        <dbReference type="ARBA" id="ARBA00048536"/>
    </source>
</evidence>
<evidence type="ECO:0000256" key="2">
    <source>
        <dbReference type="ARBA" id="ARBA00012480"/>
    </source>
</evidence>
<protein>
    <recommendedName>
        <fullName evidence="15">S-acyl fatty acid synthase thioesterase, medium chain</fullName>
        <ecNumber evidence="2">3.1.2.14</ecNumber>
    </recommendedName>
    <alternativeName>
        <fullName evidence="16">Oleoyl-ACP hydrolase</fullName>
    </alternativeName>
    <alternativeName>
        <fullName evidence="18">Thioesterase II</fullName>
    </alternativeName>
    <alternativeName>
        <fullName evidence="17">Thioesterase domain-containing protein 1</fullName>
    </alternativeName>
</protein>
<dbReference type="Pfam" id="PF00975">
    <property type="entry name" value="Thioesterase"/>
    <property type="match status" value="1"/>
</dbReference>
<evidence type="ECO:0000256" key="5">
    <source>
        <dbReference type="ARBA" id="ARBA00022832"/>
    </source>
</evidence>
<keyword evidence="20" id="KW-1185">Reference proteome</keyword>
<dbReference type="SUPFAM" id="SSF53474">
    <property type="entry name" value="alpha/beta-Hydrolases"/>
    <property type="match status" value="1"/>
</dbReference>
<evidence type="ECO:0000256" key="6">
    <source>
        <dbReference type="ARBA" id="ARBA00023098"/>
    </source>
</evidence>
<evidence type="ECO:0000256" key="14">
    <source>
        <dbReference type="ARBA" id="ARBA00065224"/>
    </source>
</evidence>
<proteinExistence type="inferred from homology"/>
<dbReference type="FunCoup" id="A0A2Y9DT25">
    <property type="interactions" value="64"/>
</dbReference>
<evidence type="ECO:0000256" key="10">
    <source>
        <dbReference type="ARBA" id="ARBA00048180"/>
    </source>
</evidence>
<dbReference type="EC" id="3.1.2.14" evidence="2"/>
<dbReference type="FunFam" id="3.40.50.1820:FF:000153">
    <property type="entry name" value="Surfactin synthase thioesterase subunit"/>
    <property type="match status" value="1"/>
</dbReference>
<evidence type="ECO:0000256" key="12">
    <source>
        <dbReference type="ARBA" id="ARBA00052691"/>
    </source>
</evidence>
<gene>
    <name evidence="21" type="primary">OLAH</name>
</gene>
<dbReference type="GO" id="GO:0016297">
    <property type="term" value="F:fatty acyl-[ACP] hydrolase activity"/>
    <property type="evidence" value="ECO:0007669"/>
    <property type="project" value="UniProtKB-EC"/>
</dbReference>
<dbReference type="STRING" id="127582.A0A2Y9DT25"/>